<comment type="caution">
    <text evidence="1">The sequence shown here is derived from an EMBL/GenBank/DDBJ whole genome shotgun (WGS) entry which is preliminary data.</text>
</comment>
<evidence type="ECO:0000313" key="1">
    <source>
        <dbReference type="EMBL" id="PIL17699.1"/>
    </source>
</evidence>
<dbReference type="AlphaFoldDB" id="A0A2G8R833"/>
<dbReference type="RefSeq" id="WP_143520972.1">
    <property type="nucleotide sequence ID" value="NZ_AWWI01000160.1"/>
</dbReference>
<organism evidence="1 2">
    <name type="scientific">Puniceibacterium antarcticum</name>
    <dbReference type="NCBI Taxonomy" id="1206336"/>
    <lineage>
        <taxon>Bacteria</taxon>
        <taxon>Pseudomonadati</taxon>
        <taxon>Pseudomonadota</taxon>
        <taxon>Alphaproteobacteria</taxon>
        <taxon>Rhodobacterales</taxon>
        <taxon>Paracoccaceae</taxon>
        <taxon>Puniceibacterium</taxon>
    </lineage>
</organism>
<gene>
    <name evidence="1" type="ORF">P775_23565</name>
</gene>
<evidence type="ECO:0000313" key="2">
    <source>
        <dbReference type="Proteomes" id="UP000231259"/>
    </source>
</evidence>
<dbReference type="EMBL" id="AWWI01000160">
    <property type="protein sequence ID" value="PIL17699.1"/>
    <property type="molecule type" value="Genomic_DNA"/>
</dbReference>
<sequence length="67" mass="7473">MNDEIQDYKADFRKAGCWEQMVLENPVLEKRLQGASDKRLKEVYSILGGSDIVLMENPTASGPSGRS</sequence>
<keyword evidence="2" id="KW-1185">Reference proteome</keyword>
<reference evidence="1 2" key="1">
    <citation type="submission" date="2013-09" db="EMBL/GenBank/DDBJ databases">
        <title>Genome sequencing of Phaeobacter antarcticus sp. nov. SM1211.</title>
        <authorList>
            <person name="Zhang X.-Y."/>
            <person name="Liu C."/>
            <person name="Chen X.-L."/>
            <person name="Xie B.-B."/>
            <person name="Qin Q.-L."/>
            <person name="Rong J.-C."/>
            <person name="Zhang Y.-Z."/>
        </authorList>
    </citation>
    <scope>NUCLEOTIDE SEQUENCE [LARGE SCALE GENOMIC DNA]</scope>
    <source>
        <strain evidence="1 2">SM1211</strain>
    </source>
</reference>
<proteinExistence type="predicted"/>
<dbReference type="OrthoDB" id="2354281at2"/>
<name>A0A2G8R833_9RHOB</name>
<accession>A0A2G8R833</accession>
<protein>
    <submittedName>
        <fullName evidence="1">Uncharacterized protein</fullName>
    </submittedName>
</protein>
<dbReference type="Proteomes" id="UP000231259">
    <property type="component" value="Unassembled WGS sequence"/>
</dbReference>